<keyword evidence="2 4" id="KW-0238">DNA-binding</keyword>
<evidence type="ECO:0000259" key="5">
    <source>
        <dbReference type="PROSITE" id="PS50977"/>
    </source>
</evidence>
<reference evidence="8 9" key="2">
    <citation type="submission" date="2019-01" db="EMBL/GenBank/DDBJ databases">
        <authorList>
            <person name="Li Y."/>
        </authorList>
    </citation>
    <scope>NUCLEOTIDE SEQUENCE [LARGE SCALE GENOMIC DNA]</scope>
    <source>
        <strain evidence="7 8">07D10-4-3</strain>
        <strain evidence="6 9">2D-5</strain>
    </source>
</reference>
<dbReference type="PROSITE" id="PS50977">
    <property type="entry name" value="HTH_TETR_2"/>
    <property type="match status" value="1"/>
</dbReference>
<evidence type="ECO:0000313" key="7">
    <source>
        <dbReference type="EMBL" id="RWR31528.1"/>
    </source>
</evidence>
<accession>A0A443KFK3</accession>
<dbReference type="Pfam" id="PF00440">
    <property type="entry name" value="TetR_N"/>
    <property type="match status" value="1"/>
</dbReference>
<dbReference type="GO" id="GO:0003700">
    <property type="term" value="F:DNA-binding transcription factor activity"/>
    <property type="evidence" value="ECO:0007669"/>
    <property type="project" value="TreeGrafter"/>
</dbReference>
<dbReference type="Proteomes" id="UP000285710">
    <property type="component" value="Unassembled WGS sequence"/>
</dbReference>
<feature type="DNA-binding region" description="H-T-H motif" evidence="4">
    <location>
        <begin position="40"/>
        <end position="59"/>
    </location>
</feature>
<accession>A0A443IK20</accession>
<evidence type="ECO:0000256" key="2">
    <source>
        <dbReference type="ARBA" id="ARBA00023125"/>
    </source>
</evidence>
<sequence length="198" mass="22578">MVMSENKEDKARRRRGAALEEAILDAAWEELTTHGYEKLTLEAVARRAGTSRPVLSRRWDTLSRLASAAIVRYALQNPTEVPDLGSLREELLLLFRQIARRSSPKLVRLIYEMRKDLEAAYSSFADIRSQVASTGYPMQQILDRAIARGEVRPTHVTPRLLRLPVDLARHEMMITFQPLTEADITEIVDDIILPLWTA</sequence>
<dbReference type="SUPFAM" id="SSF46689">
    <property type="entry name" value="Homeodomain-like"/>
    <property type="match status" value="1"/>
</dbReference>
<evidence type="ECO:0000256" key="3">
    <source>
        <dbReference type="ARBA" id="ARBA00023163"/>
    </source>
</evidence>
<proteinExistence type="predicted"/>
<dbReference type="GO" id="GO:0000976">
    <property type="term" value="F:transcription cis-regulatory region binding"/>
    <property type="evidence" value="ECO:0007669"/>
    <property type="project" value="TreeGrafter"/>
</dbReference>
<keyword evidence="1" id="KW-0805">Transcription regulation</keyword>
<comment type="caution">
    <text evidence="6">The sequence shown here is derived from an EMBL/GenBank/DDBJ whole genome shotgun (WGS) entry which is preliminary data.</text>
</comment>
<dbReference type="EMBL" id="SAUY01000011">
    <property type="protein sequence ID" value="RWR31528.1"/>
    <property type="molecule type" value="Genomic_DNA"/>
</dbReference>
<evidence type="ECO:0000313" key="8">
    <source>
        <dbReference type="Proteomes" id="UP000284451"/>
    </source>
</evidence>
<evidence type="ECO:0000313" key="9">
    <source>
        <dbReference type="Proteomes" id="UP000285710"/>
    </source>
</evidence>
<dbReference type="Gene3D" id="1.10.10.60">
    <property type="entry name" value="Homeodomain-like"/>
    <property type="match status" value="1"/>
</dbReference>
<dbReference type="InterPro" id="IPR050109">
    <property type="entry name" value="HTH-type_TetR-like_transc_reg"/>
</dbReference>
<dbReference type="AlphaFoldDB" id="A0A443IK20"/>
<dbReference type="InterPro" id="IPR009057">
    <property type="entry name" value="Homeodomain-like_sf"/>
</dbReference>
<gene>
    <name evidence="7" type="ORF">D2T29_10895</name>
    <name evidence="6" type="ORF">D2T33_20380</name>
</gene>
<keyword evidence="9" id="KW-1185">Reference proteome</keyword>
<dbReference type="InterPro" id="IPR001647">
    <property type="entry name" value="HTH_TetR"/>
</dbReference>
<protein>
    <submittedName>
        <fullName evidence="6">TetR/AcrR family transcriptional regulator</fullName>
    </submittedName>
</protein>
<dbReference type="SUPFAM" id="SSF48498">
    <property type="entry name" value="Tetracyclin repressor-like, C-terminal domain"/>
    <property type="match status" value="1"/>
</dbReference>
<reference evidence="8 9" key="1">
    <citation type="submission" date="2019-01" db="EMBL/GenBank/DDBJ databases">
        <title>Sinorhodobacter populi sp. nov. isolated from the symptomatic bark tissue of Populus euramericana canker.</title>
        <authorList>
            <person name="Xu G."/>
        </authorList>
    </citation>
    <scope>NUCLEOTIDE SEQUENCE [LARGE SCALE GENOMIC DNA]</scope>
    <source>
        <strain evidence="7 8">07D10-4-3</strain>
        <strain evidence="6 9">2D-5</strain>
    </source>
</reference>
<dbReference type="Proteomes" id="UP000284451">
    <property type="component" value="Unassembled WGS sequence"/>
</dbReference>
<dbReference type="Gene3D" id="1.10.357.10">
    <property type="entry name" value="Tetracycline Repressor, domain 2"/>
    <property type="match status" value="1"/>
</dbReference>
<feature type="domain" description="HTH tetR-type" evidence="5">
    <location>
        <begin position="17"/>
        <end position="77"/>
    </location>
</feature>
<evidence type="ECO:0000256" key="4">
    <source>
        <dbReference type="PROSITE-ProRule" id="PRU00335"/>
    </source>
</evidence>
<evidence type="ECO:0000256" key="1">
    <source>
        <dbReference type="ARBA" id="ARBA00023015"/>
    </source>
</evidence>
<dbReference type="EMBL" id="SAUW01000042">
    <property type="protein sequence ID" value="RWR05016.1"/>
    <property type="molecule type" value="Genomic_DNA"/>
</dbReference>
<keyword evidence="3" id="KW-0804">Transcription</keyword>
<organism evidence="6 9">
    <name type="scientific">Paenirhodobacter populi</name>
    <dbReference type="NCBI Taxonomy" id="2306993"/>
    <lineage>
        <taxon>Bacteria</taxon>
        <taxon>Pseudomonadati</taxon>
        <taxon>Pseudomonadota</taxon>
        <taxon>Alphaproteobacteria</taxon>
        <taxon>Rhodobacterales</taxon>
        <taxon>Rhodobacter group</taxon>
        <taxon>Paenirhodobacter</taxon>
    </lineage>
</organism>
<name>A0A443IK20_9RHOB</name>
<evidence type="ECO:0000313" key="6">
    <source>
        <dbReference type="EMBL" id="RWR05016.1"/>
    </source>
</evidence>
<dbReference type="PANTHER" id="PTHR30055:SF148">
    <property type="entry name" value="TETR-FAMILY TRANSCRIPTIONAL REGULATOR"/>
    <property type="match status" value="1"/>
</dbReference>
<dbReference type="InterPro" id="IPR036271">
    <property type="entry name" value="Tet_transcr_reg_TetR-rel_C_sf"/>
</dbReference>
<dbReference type="PANTHER" id="PTHR30055">
    <property type="entry name" value="HTH-TYPE TRANSCRIPTIONAL REGULATOR RUTR"/>
    <property type="match status" value="1"/>
</dbReference>
<dbReference type="Pfam" id="PF16859">
    <property type="entry name" value="TetR_C_11"/>
    <property type="match status" value="1"/>
</dbReference>
<dbReference type="InterPro" id="IPR011075">
    <property type="entry name" value="TetR_C"/>
</dbReference>